<keyword evidence="4" id="KW-1185">Reference proteome</keyword>
<name>A0A926HY60_9FIRM</name>
<organism evidence="3 4">
    <name type="scientific">Congzhengia minquanensis</name>
    <dbReference type="NCBI Taxonomy" id="2763657"/>
    <lineage>
        <taxon>Bacteria</taxon>
        <taxon>Bacillati</taxon>
        <taxon>Bacillota</taxon>
        <taxon>Clostridia</taxon>
        <taxon>Eubacteriales</taxon>
        <taxon>Oscillospiraceae</taxon>
        <taxon>Congzhengia</taxon>
    </lineage>
</organism>
<evidence type="ECO:0000313" key="4">
    <source>
        <dbReference type="Proteomes" id="UP000611762"/>
    </source>
</evidence>
<dbReference type="SMART" id="SM00671">
    <property type="entry name" value="SEL1"/>
    <property type="match status" value="7"/>
</dbReference>
<keyword evidence="2" id="KW-0812">Transmembrane</keyword>
<comment type="caution">
    <text evidence="3">The sequence shown here is derived from an EMBL/GenBank/DDBJ whole genome shotgun (WGS) entry which is preliminary data.</text>
</comment>
<evidence type="ECO:0000313" key="3">
    <source>
        <dbReference type="EMBL" id="MBC8540078.1"/>
    </source>
</evidence>
<reference evidence="3" key="1">
    <citation type="submission" date="2020-08" db="EMBL/GenBank/DDBJ databases">
        <title>Genome public.</title>
        <authorList>
            <person name="Liu C."/>
            <person name="Sun Q."/>
        </authorList>
    </citation>
    <scope>NUCLEOTIDE SEQUENCE</scope>
    <source>
        <strain evidence="3">H8</strain>
    </source>
</reference>
<dbReference type="Pfam" id="PF08238">
    <property type="entry name" value="Sel1"/>
    <property type="match status" value="6"/>
</dbReference>
<dbReference type="SUPFAM" id="SSF81901">
    <property type="entry name" value="HCP-like"/>
    <property type="match status" value="2"/>
</dbReference>
<accession>A0A926HY60</accession>
<evidence type="ECO:0000256" key="1">
    <source>
        <dbReference type="SAM" id="MobiDB-lite"/>
    </source>
</evidence>
<dbReference type="PANTHER" id="PTHR11102">
    <property type="entry name" value="SEL-1-LIKE PROTEIN"/>
    <property type="match status" value="1"/>
</dbReference>
<dbReference type="AlphaFoldDB" id="A0A926HY60"/>
<keyword evidence="2" id="KW-1133">Transmembrane helix</keyword>
<dbReference type="InterPro" id="IPR006597">
    <property type="entry name" value="Sel1-like"/>
</dbReference>
<keyword evidence="2" id="KW-0472">Membrane</keyword>
<dbReference type="Gene3D" id="1.25.40.10">
    <property type="entry name" value="Tetratricopeptide repeat domain"/>
    <property type="match status" value="2"/>
</dbReference>
<protein>
    <submittedName>
        <fullName evidence="3">Sel1 repeat family protein</fullName>
    </submittedName>
</protein>
<sequence>MPLSVDQIAAKANDIATSTLVPMRQQKNYAVALLELVNRRISPDDAAAVFIHLTISALGRKDKSDIVLASWGLIRGYESKDLIVKERRLKYIEDSGYKSSTDNLAKEEIKYYRTVAQFAIRLAENEKDWQAFVKEAVDKYSGDNLPVLHFLEVESDRAANITKRPENIEAEKSAQKAEYTKGQNQNMQEDESPQEPEGLSLLNADSATPVPKLKPKKRKKESKLERVQRRCAKSKLRGPYTKGEKIGIALGLIVVLVFLIIFSIESQKTIDSITAGFLSQNDAVLDVEDDLLVQFRHDIISQVREDTDMTKLEEQANAGDLEARYLLGCAYSSKYRDDEAEKQFLLAAEGGYAPAQAALSYLYICGYVVPKDKTDGYDYATKAAEQGNDTGQYLLGHCYQHGIGTNIDYKAAAQWYQLAAEQDNVLGKRGLGTLYLAGEGVPQDYKVAALLFESAYTDGDIFSAYLIGRMYEKGMWFDKNIKTALEWYLRAAEGGVAHAWTVRGYYFHTGEGVDQDYDEAFRCYTNAAKQGDSDGQAFLGLMYLNGTGVEQNSEVGLDWMSKSAEQGNKEAIQFLEEMLQKLPIE</sequence>
<feature type="compositionally biased region" description="Basic and acidic residues" evidence="1">
    <location>
        <begin position="162"/>
        <end position="179"/>
    </location>
</feature>
<gene>
    <name evidence="3" type="ORF">H8698_03690</name>
</gene>
<dbReference type="RefSeq" id="WP_249311210.1">
    <property type="nucleotide sequence ID" value="NZ_JACRSU010000001.1"/>
</dbReference>
<dbReference type="Proteomes" id="UP000611762">
    <property type="component" value="Unassembled WGS sequence"/>
</dbReference>
<dbReference type="InterPro" id="IPR011990">
    <property type="entry name" value="TPR-like_helical_dom_sf"/>
</dbReference>
<feature type="region of interest" description="Disordered" evidence="1">
    <location>
        <begin position="162"/>
        <end position="230"/>
    </location>
</feature>
<evidence type="ECO:0000256" key="2">
    <source>
        <dbReference type="SAM" id="Phobius"/>
    </source>
</evidence>
<dbReference type="InterPro" id="IPR050767">
    <property type="entry name" value="Sel1_AlgK"/>
</dbReference>
<feature type="transmembrane region" description="Helical" evidence="2">
    <location>
        <begin position="246"/>
        <end position="264"/>
    </location>
</feature>
<dbReference type="EMBL" id="JACRSU010000001">
    <property type="protein sequence ID" value="MBC8540078.1"/>
    <property type="molecule type" value="Genomic_DNA"/>
</dbReference>
<dbReference type="PANTHER" id="PTHR11102:SF160">
    <property type="entry name" value="ERAD-ASSOCIATED E3 UBIQUITIN-PROTEIN LIGASE COMPONENT HRD3"/>
    <property type="match status" value="1"/>
</dbReference>
<proteinExistence type="predicted"/>